<dbReference type="EMBL" id="LIAE01010632">
    <property type="protein sequence ID" value="PAV57598.1"/>
    <property type="molecule type" value="Genomic_DNA"/>
</dbReference>
<comment type="caution">
    <text evidence="1">The sequence shown here is derived from an EMBL/GenBank/DDBJ whole genome shotgun (WGS) entry which is preliminary data.</text>
</comment>
<keyword evidence="2" id="KW-1185">Reference proteome</keyword>
<dbReference type="AlphaFoldDB" id="A0A2A2J6Z7"/>
<sequence length="82" mass="9144">MIRQNEDVLLLGLKNLDVPIQFELRRGEILEDEQTKTHEVAPIPKAPVAKGIIEADRSEQGIQARIESTATVIEISIPLKLC</sequence>
<accession>A0A2A2J6Z7</accession>
<evidence type="ECO:0000313" key="1">
    <source>
        <dbReference type="EMBL" id="PAV57598.1"/>
    </source>
</evidence>
<reference evidence="1 2" key="1">
    <citation type="journal article" date="2017" name="Curr. Biol.">
        <title>Genome architecture and evolution of a unichromosomal asexual nematode.</title>
        <authorList>
            <person name="Fradin H."/>
            <person name="Zegar C."/>
            <person name="Gutwein M."/>
            <person name="Lucas J."/>
            <person name="Kovtun M."/>
            <person name="Corcoran D."/>
            <person name="Baugh L.R."/>
            <person name="Kiontke K."/>
            <person name="Gunsalus K."/>
            <person name="Fitch D.H."/>
            <person name="Piano F."/>
        </authorList>
    </citation>
    <scope>NUCLEOTIDE SEQUENCE [LARGE SCALE GENOMIC DNA]</scope>
    <source>
        <strain evidence="1">PF1309</strain>
    </source>
</reference>
<name>A0A2A2J6Z7_9BILA</name>
<proteinExistence type="predicted"/>
<organism evidence="1 2">
    <name type="scientific">Diploscapter pachys</name>
    <dbReference type="NCBI Taxonomy" id="2018661"/>
    <lineage>
        <taxon>Eukaryota</taxon>
        <taxon>Metazoa</taxon>
        <taxon>Ecdysozoa</taxon>
        <taxon>Nematoda</taxon>
        <taxon>Chromadorea</taxon>
        <taxon>Rhabditida</taxon>
        <taxon>Rhabditina</taxon>
        <taxon>Rhabditomorpha</taxon>
        <taxon>Rhabditoidea</taxon>
        <taxon>Rhabditidae</taxon>
        <taxon>Diploscapter</taxon>
    </lineage>
</organism>
<protein>
    <submittedName>
        <fullName evidence="1">Uncharacterized protein</fullName>
    </submittedName>
</protein>
<evidence type="ECO:0000313" key="2">
    <source>
        <dbReference type="Proteomes" id="UP000218231"/>
    </source>
</evidence>
<dbReference type="Proteomes" id="UP000218231">
    <property type="component" value="Unassembled WGS sequence"/>
</dbReference>
<gene>
    <name evidence="1" type="ORF">WR25_03445</name>
</gene>